<feature type="transmembrane region" description="Helical" evidence="4">
    <location>
        <begin position="192"/>
        <end position="214"/>
    </location>
</feature>
<dbReference type="Pfam" id="PF04024">
    <property type="entry name" value="PspC"/>
    <property type="match status" value="1"/>
</dbReference>
<evidence type="ECO:0000256" key="2">
    <source>
        <dbReference type="ARBA" id="ARBA00022777"/>
    </source>
</evidence>
<evidence type="ECO:0000256" key="1">
    <source>
        <dbReference type="ARBA" id="ARBA00022679"/>
    </source>
</evidence>
<keyword evidence="4" id="KW-1133">Transmembrane helix</keyword>
<keyword evidence="8" id="KW-1185">Reference proteome</keyword>
<dbReference type="InterPro" id="IPR007168">
    <property type="entry name" value="Phageshock_PspC_N"/>
</dbReference>
<dbReference type="EMBL" id="JANTHX010000007">
    <property type="protein sequence ID" value="MCS0499664.1"/>
    <property type="molecule type" value="Genomic_DNA"/>
</dbReference>
<dbReference type="PANTHER" id="PTHR24421:SF61">
    <property type="entry name" value="OXYGEN SENSOR HISTIDINE KINASE NREB"/>
    <property type="match status" value="1"/>
</dbReference>
<dbReference type="RefSeq" id="WP_258798728.1">
    <property type="nucleotide sequence ID" value="NZ_JANTHX010000007.1"/>
</dbReference>
<dbReference type="Gene3D" id="3.30.565.10">
    <property type="entry name" value="Histidine kinase-like ATPase, C-terminal domain"/>
    <property type="match status" value="1"/>
</dbReference>
<sequence>MTAAAHPDAAAARVRPPLVRPREVVLGGVSTALGRHLGARPEVVRILFAAVTLAGGAYAVAAVLLAGNLFAEAIGAAPVLLYLWFWALVPREAGTPDAPRTRRVPVAAVLLGIAGGLALLLPFTWRLDQPVPLGLVESAAAAVLAIVWATTADARDPQRAASAPVVRSLAAGFLALLGLAVLLGAFVGSRTLVAIVAVTVVLLGAAAFVLPPLIARWNARAAERAALAREEQRSEIAAHLHDSVLQTLAIIQNRAGAGSEIARIARAQERELRDWLFAGTDPFAGDLATELRTMARELELAYAVRIEVVTVGEVSEVESAALAGAAREALVNAARHAGGDVTVYAEATPDTVEVFVRDRGAGFDPDAVPDGRLGIRESIVGRMTRAGGTAAVESGPEGTEVRIALPRGGRA</sequence>
<feature type="transmembrane region" description="Helical" evidence="4">
    <location>
        <begin position="43"/>
        <end position="64"/>
    </location>
</feature>
<feature type="transmembrane region" description="Helical" evidence="4">
    <location>
        <begin position="70"/>
        <end position="89"/>
    </location>
</feature>
<organism evidence="7 8">
    <name type="scientific">Protaetiibacter mangrovi</name>
    <dbReference type="NCBI Taxonomy" id="2970926"/>
    <lineage>
        <taxon>Bacteria</taxon>
        <taxon>Bacillati</taxon>
        <taxon>Actinomycetota</taxon>
        <taxon>Actinomycetes</taxon>
        <taxon>Micrococcales</taxon>
        <taxon>Microbacteriaceae</taxon>
        <taxon>Protaetiibacter</taxon>
    </lineage>
</organism>
<name>A0ABT1ZG21_9MICO</name>
<evidence type="ECO:0000256" key="3">
    <source>
        <dbReference type="ARBA" id="ARBA00023012"/>
    </source>
</evidence>
<keyword evidence="7" id="KW-0067">ATP-binding</keyword>
<comment type="caution">
    <text evidence="7">The sequence shown here is derived from an EMBL/GenBank/DDBJ whole genome shotgun (WGS) entry which is preliminary data.</text>
</comment>
<dbReference type="Proteomes" id="UP001205337">
    <property type="component" value="Unassembled WGS sequence"/>
</dbReference>
<feature type="transmembrane region" description="Helical" evidence="4">
    <location>
        <begin position="164"/>
        <end position="186"/>
    </location>
</feature>
<evidence type="ECO:0000313" key="8">
    <source>
        <dbReference type="Proteomes" id="UP001205337"/>
    </source>
</evidence>
<keyword evidence="7" id="KW-0547">Nucleotide-binding</keyword>
<dbReference type="InterPro" id="IPR050482">
    <property type="entry name" value="Sensor_HK_TwoCompSys"/>
</dbReference>
<dbReference type="PANTHER" id="PTHR24421">
    <property type="entry name" value="NITRATE/NITRITE SENSOR PROTEIN NARX-RELATED"/>
    <property type="match status" value="1"/>
</dbReference>
<feature type="transmembrane region" description="Helical" evidence="4">
    <location>
        <begin position="104"/>
        <end position="125"/>
    </location>
</feature>
<keyword evidence="1" id="KW-0808">Transferase</keyword>
<evidence type="ECO:0000256" key="4">
    <source>
        <dbReference type="SAM" id="Phobius"/>
    </source>
</evidence>
<dbReference type="InterPro" id="IPR003594">
    <property type="entry name" value="HATPase_dom"/>
</dbReference>
<keyword evidence="3" id="KW-0902">Two-component regulatory system</keyword>
<evidence type="ECO:0000259" key="6">
    <source>
        <dbReference type="Pfam" id="PF04024"/>
    </source>
</evidence>
<proteinExistence type="predicted"/>
<keyword evidence="4" id="KW-0812">Transmembrane</keyword>
<reference evidence="7 8" key="1">
    <citation type="submission" date="2022-08" db="EMBL/GenBank/DDBJ databases">
        <authorList>
            <person name="Li F."/>
        </authorList>
    </citation>
    <scope>NUCLEOTIDE SEQUENCE [LARGE SCALE GENOMIC DNA]</scope>
    <source>
        <strain evidence="7 8">10F1B-8-1</strain>
    </source>
</reference>
<dbReference type="GO" id="GO:0005524">
    <property type="term" value="F:ATP binding"/>
    <property type="evidence" value="ECO:0007669"/>
    <property type="project" value="UniProtKB-KW"/>
</dbReference>
<evidence type="ECO:0000313" key="7">
    <source>
        <dbReference type="EMBL" id="MCS0499664.1"/>
    </source>
</evidence>
<evidence type="ECO:0000259" key="5">
    <source>
        <dbReference type="Pfam" id="PF02518"/>
    </source>
</evidence>
<feature type="domain" description="Phage shock protein PspC N-terminal" evidence="6">
    <location>
        <begin position="17"/>
        <end position="92"/>
    </location>
</feature>
<keyword evidence="2" id="KW-0418">Kinase</keyword>
<protein>
    <submittedName>
        <fullName evidence="7">ATP-binding protein</fullName>
    </submittedName>
</protein>
<accession>A0ABT1ZG21</accession>
<feature type="transmembrane region" description="Helical" evidence="4">
    <location>
        <begin position="131"/>
        <end position="152"/>
    </location>
</feature>
<dbReference type="InterPro" id="IPR036890">
    <property type="entry name" value="HATPase_C_sf"/>
</dbReference>
<dbReference type="SUPFAM" id="SSF55874">
    <property type="entry name" value="ATPase domain of HSP90 chaperone/DNA topoisomerase II/histidine kinase"/>
    <property type="match status" value="1"/>
</dbReference>
<feature type="domain" description="Histidine kinase/HSP90-like ATPase" evidence="5">
    <location>
        <begin position="322"/>
        <end position="407"/>
    </location>
</feature>
<dbReference type="Pfam" id="PF02518">
    <property type="entry name" value="HATPase_c"/>
    <property type="match status" value="1"/>
</dbReference>
<gene>
    <name evidence="7" type="ORF">NUH29_08895</name>
</gene>
<keyword evidence="4" id="KW-0472">Membrane</keyword>